<evidence type="ECO:0000313" key="3">
    <source>
        <dbReference type="Proteomes" id="UP000275256"/>
    </source>
</evidence>
<keyword evidence="1" id="KW-1133">Transmembrane helix</keyword>
<feature type="transmembrane region" description="Helical" evidence="1">
    <location>
        <begin position="166"/>
        <end position="184"/>
    </location>
</feature>
<name>A0A3M0GCF8_9ACTN</name>
<feature type="transmembrane region" description="Helical" evidence="1">
    <location>
        <begin position="124"/>
        <end position="146"/>
    </location>
</feature>
<feature type="transmembrane region" description="Helical" evidence="1">
    <location>
        <begin position="66"/>
        <end position="84"/>
    </location>
</feature>
<gene>
    <name evidence="2" type="ORF">EAX62_06275</name>
</gene>
<feature type="transmembrane region" description="Helical" evidence="1">
    <location>
        <begin position="204"/>
        <end position="227"/>
    </location>
</feature>
<dbReference type="EMBL" id="REFW01000001">
    <property type="protein sequence ID" value="RMB62167.1"/>
    <property type="molecule type" value="Genomic_DNA"/>
</dbReference>
<comment type="caution">
    <text evidence="2">The sequence shown here is derived from an EMBL/GenBank/DDBJ whole genome shotgun (WGS) entry which is preliminary data.</text>
</comment>
<dbReference type="RefSeq" id="WP_121900717.1">
    <property type="nucleotide sequence ID" value="NZ_REFW01000001.1"/>
</dbReference>
<evidence type="ECO:0000256" key="1">
    <source>
        <dbReference type="SAM" id="Phobius"/>
    </source>
</evidence>
<keyword evidence="3" id="KW-1185">Reference proteome</keyword>
<sequence>MIRVRHDVAALWVITVIAVSAGWTGIVTRVGIDQVNSGQAVFLSLCALAAPVLATLMVARHPQERFGPLLGFTVLAAMLAACRATDLGPVAPIAGITALLTAPLPAFVVSRYSALTFPPRAVRLVSYSFWAAAALGVVLVLVLTLGGSVPPALWFTAAPGRVAGPAMVLLVVHSALVCTGPLGLAGTSVIRRMPRASRIAARPILWPVACWALALTASEIWAVASAVGPPAPNLSNADATLFVILPAFLAGAIAAGIGWIDMTVRIPTSPSGTPLPRTRTIDVERYLSRALADPSIRVLYPVDGAPGWVNAAGRSTSPETGAADRATTVIVRGSGVIGLIDQDSATTAYPDAVELVATGAGLIMETERLRASAALDLEQARLLAQRLLVASDEPRSALRTTLVDGPLAELASIAHALAGGTPVVDVVARINAVAADVRTISHGVFSASLTVGGLRAALGSHLVPDRRYPPIIEMTTYLAAKADPAATIEETMGEDGPCLVVHTGPAPAFDVRDRVTALGGTVSNQDGGWIITVPTAAGQDHG</sequence>
<organism evidence="2 3">
    <name type="scientific">Tessaracoccus antarcticus</name>
    <dbReference type="NCBI Taxonomy" id="2479848"/>
    <lineage>
        <taxon>Bacteria</taxon>
        <taxon>Bacillati</taxon>
        <taxon>Actinomycetota</taxon>
        <taxon>Actinomycetes</taxon>
        <taxon>Propionibacteriales</taxon>
        <taxon>Propionibacteriaceae</taxon>
        <taxon>Tessaracoccus</taxon>
    </lineage>
</organism>
<dbReference type="Proteomes" id="UP000275256">
    <property type="component" value="Unassembled WGS sequence"/>
</dbReference>
<feature type="transmembrane region" description="Helical" evidence="1">
    <location>
        <begin position="40"/>
        <end position="59"/>
    </location>
</feature>
<feature type="transmembrane region" description="Helical" evidence="1">
    <location>
        <begin position="239"/>
        <end position="260"/>
    </location>
</feature>
<keyword evidence="1" id="KW-0812">Transmembrane</keyword>
<feature type="transmembrane region" description="Helical" evidence="1">
    <location>
        <begin position="90"/>
        <end position="112"/>
    </location>
</feature>
<keyword evidence="1" id="KW-0472">Membrane</keyword>
<protein>
    <submittedName>
        <fullName evidence="2">Uncharacterized protein</fullName>
    </submittedName>
</protein>
<accession>A0A3M0GCF8</accession>
<proteinExistence type="predicted"/>
<evidence type="ECO:0000313" key="2">
    <source>
        <dbReference type="EMBL" id="RMB62167.1"/>
    </source>
</evidence>
<dbReference type="AlphaFoldDB" id="A0A3M0GCF8"/>
<reference evidence="2 3" key="1">
    <citation type="submission" date="2018-10" db="EMBL/GenBank/DDBJ databases">
        <title>Tessaracoccus antarcticuss sp. nov., isolated from sediment.</title>
        <authorList>
            <person name="Zhou L.Y."/>
            <person name="Du Z.J."/>
        </authorList>
    </citation>
    <scope>NUCLEOTIDE SEQUENCE [LARGE SCALE GENOMIC DNA]</scope>
    <source>
        <strain evidence="2 3">JDX10</strain>
    </source>
</reference>
<dbReference type="OrthoDB" id="4857849at2"/>